<reference evidence="2" key="1">
    <citation type="journal article" date="2023" name="Hortic. Res.">
        <title>A chromosome-level phased genome enabling allele-level studies in sweet orange: a case study on citrus Huanglongbing tolerance.</title>
        <authorList>
            <person name="Wu B."/>
            <person name="Yu Q."/>
            <person name="Deng Z."/>
            <person name="Duan Y."/>
            <person name="Luo F."/>
            <person name="Gmitter F. Jr."/>
        </authorList>
    </citation>
    <scope>NUCLEOTIDE SEQUENCE [LARGE SCALE GENOMIC DNA]</scope>
    <source>
        <strain evidence="2">cv. Valencia</strain>
    </source>
</reference>
<protein>
    <submittedName>
        <fullName evidence="1">Uncharacterized protein</fullName>
    </submittedName>
</protein>
<comment type="caution">
    <text evidence="1">The sequence shown here is derived from an EMBL/GenBank/DDBJ whole genome shotgun (WGS) entry which is preliminary data.</text>
</comment>
<name>A0ACB8IKA9_CITSI</name>
<evidence type="ECO:0000313" key="1">
    <source>
        <dbReference type="EMBL" id="KAH9697487.1"/>
    </source>
</evidence>
<dbReference type="Proteomes" id="UP000829398">
    <property type="component" value="Chromosome 8"/>
</dbReference>
<evidence type="ECO:0000313" key="2">
    <source>
        <dbReference type="Proteomes" id="UP000829398"/>
    </source>
</evidence>
<keyword evidence="2" id="KW-1185">Reference proteome</keyword>
<proteinExistence type="predicted"/>
<gene>
    <name evidence="1" type="ORF">KPL71_023624</name>
</gene>
<organism evidence="1 2">
    <name type="scientific">Citrus sinensis</name>
    <name type="common">Sweet orange</name>
    <name type="synonym">Citrus aurantium var. sinensis</name>
    <dbReference type="NCBI Taxonomy" id="2711"/>
    <lineage>
        <taxon>Eukaryota</taxon>
        <taxon>Viridiplantae</taxon>
        <taxon>Streptophyta</taxon>
        <taxon>Embryophyta</taxon>
        <taxon>Tracheophyta</taxon>
        <taxon>Spermatophyta</taxon>
        <taxon>Magnoliopsida</taxon>
        <taxon>eudicotyledons</taxon>
        <taxon>Gunneridae</taxon>
        <taxon>Pentapetalae</taxon>
        <taxon>rosids</taxon>
        <taxon>malvids</taxon>
        <taxon>Sapindales</taxon>
        <taxon>Rutaceae</taxon>
        <taxon>Aurantioideae</taxon>
        <taxon>Citrus</taxon>
    </lineage>
</organism>
<accession>A0ACB8IKA9</accession>
<sequence>MLRAMVPREGAAHNLANCARWCRAMVPRDGAARWGACCARWCLLRAMVPRAGALAARDGAARWRACCARWCRALARLLRAMVPRAGALAARDGAARGRACCARWCRVKEPRAGARVLRDFSARGRACCALPLVGWWEPRPLLALALLLGLGASVLGRPSECRRRARSGVFPATFRRPCFCGKSKCVLLFASDVAGLALFGASVDPTATASGMRDAGQGRSQVNCLVFAEKSKCVLLFASDGAGLALFGASVDPMATASGMRDAGQGRSQVNGLVFAEKSKCVLLFASDGAGLALLGASVDPTAIASGLRDARQGRPLQSFPKRSCCLEGSFGILCCLPTKRNFWFRFSPSALPFRVRGGREASSVFPACLALRCLAASAHEVSARSLGCGMLRMDVRSRPRSSKLHALSLDANDRRTRLGRPTEAPNGALRGTDMRAPASGRNATWLILPVVICLSQRLSHACLDLGLGRPVRLAVCTGRLVPSAGDALLALTGRVVPPALRTTAKAFAKDVFINQERKLGARRRSDTVLVSTINDADQGSADVTFRTPLAPYEKSKSLGSGGSMVARLKLKGIDGRAPPGVEPAA</sequence>
<dbReference type="EMBL" id="CM039177">
    <property type="protein sequence ID" value="KAH9697487.1"/>
    <property type="molecule type" value="Genomic_DNA"/>
</dbReference>